<evidence type="ECO:0000256" key="3">
    <source>
        <dbReference type="ARBA" id="ARBA00022692"/>
    </source>
</evidence>
<dbReference type="GO" id="GO:0044874">
    <property type="term" value="P:lipoprotein localization to outer membrane"/>
    <property type="evidence" value="ECO:0007669"/>
    <property type="project" value="TreeGrafter"/>
</dbReference>
<keyword evidence="2" id="KW-1003">Cell membrane</keyword>
<organism evidence="8 9">
    <name type="scientific">candidate division MSBL1 archaeon SCGC-AAA259E22</name>
    <dbReference type="NCBI Taxonomy" id="1698265"/>
    <lineage>
        <taxon>Archaea</taxon>
        <taxon>Methanobacteriati</taxon>
        <taxon>Methanobacteriota</taxon>
        <taxon>candidate division MSBL1</taxon>
    </lineage>
</organism>
<evidence type="ECO:0000313" key="8">
    <source>
        <dbReference type="EMBL" id="KXA92381.1"/>
    </source>
</evidence>
<feature type="transmembrane region" description="Helical" evidence="6">
    <location>
        <begin position="337"/>
        <end position="365"/>
    </location>
</feature>
<dbReference type="PANTHER" id="PTHR30489:SF0">
    <property type="entry name" value="LIPOPROTEIN-RELEASING SYSTEM TRANSMEMBRANE PROTEIN LOLE"/>
    <property type="match status" value="1"/>
</dbReference>
<keyword evidence="3 6" id="KW-0812">Transmembrane</keyword>
<evidence type="ECO:0000256" key="1">
    <source>
        <dbReference type="ARBA" id="ARBA00004651"/>
    </source>
</evidence>
<dbReference type="GO" id="GO:0098797">
    <property type="term" value="C:plasma membrane protein complex"/>
    <property type="evidence" value="ECO:0007669"/>
    <property type="project" value="TreeGrafter"/>
</dbReference>
<name>A0A133UDU6_9EURY</name>
<dbReference type="PANTHER" id="PTHR30489">
    <property type="entry name" value="LIPOPROTEIN-RELEASING SYSTEM TRANSMEMBRANE PROTEIN LOLE"/>
    <property type="match status" value="1"/>
</dbReference>
<protein>
    <recommendedName>
        <fullName evidence="7">ABC3 transporter permease C-terminal domain-containing protein</fullName>
    </recommendedName>
</protein>
<dbReference type="InterPro" id="IPR051447">
    <property type="entry name" value="Lipoprotein-release_system"/>
</dbReference>
<evidence type="ECO:0000256" key="6">
    <source>
        <dbReference type="SAM" id="Phobius"/>
    </source>
</evidence>
<evidence type="ECO:0000256" key="5">
    <source>
        <dbReference type="ARBA" id="ARBA00023136"/>
    </source>
</evidence>
<gene>
    <name evidence="8" type="ORF">AKJ66_04270</name>
</gene>
<sequence length="385" mass="42622">MRTQESEETITNLGKKFGSITKLSLRNVVRRPKRILALLAVLFFVVGTSGSLLVMSDSMTSYADTWSGKQEWDIQVAFSTPLSGSEMDQFLENRYGSRIEDFEPYYLGYAQASSREIKVLGLKEDSEMNGFLKASGALSYDSGACLITRKLSNDLDKKINDTITLSVESPDKTAEFVIAGVVDDLREDTVFLSLKEARELFSAGEKSTGTYLKIDGPLGEVEESLYSEKSVSHMTSSNDFKNAIDGIVGQSKGLFYMFSLAMLSVLVVAMITVGLINVKERQSEYALLETLGYKKRTSYKTIFLEVGVIGILSILIGLPIGYGLALVWRGIFSEFLIYFPIAVNLSTFGIVAFFSIVFFLLSALIPVRVIQKSKLVEILRSRIIG</sequence>
<comment type="subcellular location">
    <subcellularLocation>
        <location evidence="1">Cell membrane</location>
        <topology evidence="1">Multi-pass membrane protein</topology>
    </subcellularLocation>
</comment>
<reference evidence="8 9" key="1">
    <citation type="journal article" date="2016" name="Sci. Rep.">
        <title>Metabolic traits of an uncultured archaeal lineage -MSBL1- from brine pools of the Red Sea.</title>
        <authorList>
            <person name="Mwirichia R."/>
            <person name="Alam I."/>
            <person name="Rashid M."/>
            <person name="Vinu M."/>
            <person name="Ba-Alawi W."/>
            <person name="Anthony Kamau A."/>
            <person name="Kamanda Ngugi D."/>
            <person name="Goker M."/>
            <person name="Klenk H.P."/>
            <person name="Bajic V."/>
            <person name="Stingl U."/>
        </authorList>
    </citation>
    <scope>NUCLEOTIDE SEQUENCE [LARGE SCALE GENOMIC DNA]</scope>
    <source>
        <strain evidence="8">SCGC-AAA259E22</strain>
    </source>
</reference>
<feature type="transmembrane region" description="Helical" evidence="6">
    <location>
        <begin position="35"/>
        <end position="55"/>
    </location>
</feature>
<evidence type="ECO:0000256" key="4">
    <source>
        <dbReference type="ARBA" id="ARBA00022989"/>
    </source>
</evidence>
<dbReference type="Proteomes" id="UP000070657">
    <property type="component" value="Unassembled WGS sequence"/>
</dbReference>
<dbReference type="AlphaFoldDB" id="A0A133UDU6"/>
<evidence type="ECO:0000313" key="9">
    <source>
        <dbReference type="Proteomes" id="UP000070657"/>
    </source>
</evidence>
<dbReference type="Pfam" id="PF02687">
    <property type="entry name" value="FtsX"/>
    <property type="match status" value="1"/>
</dbReference>
<feature type="transmembrane region" description="Helical" evidence="6">
    <location>
        <begin position="302"/>
        <end position="325"/>
    </location>
</feature>
<evidence type="ECO:0000256" key="2">
    <source>
        <dbReference type="ARBA" id="ARBA00022475"/>
    </source>
</evidence>
<comment type="caution">
    <text evidence="8">The sequence shown here is derived from an EMBL/GenBank/DDBJ whole genome shotgun (WGS) entry which is preliminary data.</text>
</comment>
<keyword evidence="9" id="KW-1185">Reference proteome</keyword>
<keyword evidence="5 6" id="KW-0472">Membrane</keyword>
<feature type="domain" description="ABC3 transporter permease C-terminal" evidence="7">
    <location>
        <begin position="257"/>
        <end position="372"/>
    </location>
</feature>
<feature type="transmembrane region" description="Helical" evidence="6">
    <location>
        <begin position="254"/>
        <end position="278"/>
    </location>
</feature>
<proteinExistence type="predicted"/>
<evidence type="ECO:0000259" key="7">
    <source>
        <dbReference type="Pfam" id="PF02687"/>
    </source>
</evidence>
<dbReference type="EMBL" id="LHXP01000072">
    <property type="protein sequence ID" value="KXA92381.1"/>
    <property type="molecule type" value="Genomic_DNA"/>
</dbReference>
<accession>A0A133UDU6</accession>
<dbReference type="InterPro" id="IPR003838">
    <property type="entry name" value="ABC3_permease_C"/>
</dbReference>
<keyword evidence="4 6" id="KW-1133">Transmembrane helix</keyword>